<gene>
    <name evidence="1" type="ORF">ACFSYJ_22345</name>
</gene>
<proteinExistence type="predicted"/>
<evidence type="ECO:0000313" key="1">
    <source>
        <dbReference type="EMBL" id="MFD2461361.1"/>
    </source>
</evidence>
<evidence type="ECO:0000313" key="2">
    <source>
        <dbReference type="Proteomes" id="UP001597419"/>
    </source>
</evidence>
<reference evidence="2" key="1">
    <citation type="journal article" date="2019" name="Int. J. Syst. Evol. Microbiol.">
        <title>The Global Catalogue of Microorganisms (GCM) 10K type strain sequencing project: providing services to taxonomists for standard genome sequencing and annotation.</title>
        <authorList>
            <consortium name="The Broad Institute Genomics Platform"/>
            <consortium name="The Broad Institute Genome Sequencing Center for Infectious Disease"/>
            <person name="Wu L."/>
            <person name="Ma J."/>
        </authorList>
    </citation>
    <scope>NUCLEOTIDE SEQUENCE [LARGE SCALE GENOMIC DNA]</scope>
    <source>
        <strain evidence="2">CGMCC 4.7643</strain>
    </source>
</reference>
<name>A0ABW5GKH6_9PSEU</name>
<sequence>MAVHAFVDESARCGQFLLCATFVEPAQLSPTRRALKTLLLPGARELHFKKEKTPRRRILIDQMARMAVSSRLYVGSCGRKSEEETRQRCLAQAVQDLLTVQAHRLVLDTRGHRDVLDRRTLQRALGLRPSKTELTYEHLDSTAEPLLWISDAVAWCFGAGGDWRRRAVPLIAECTEV</sequence>
<dbReference type="EMBL" id="JBHUKU010000013">
    <property type="protein sequence ID" value="MFD2461361.1"/>
    <property type="molecule type" value="Genomic_DNA"/>
</dbReference>
<accession>A0ABW5GKH6</accession>
<organism evidence="1 2">
    <name type="scientific">Amycolatopsis samaneae</name>
    <dbReference type="NCBI Taxonomy" id="664691"/>
    <lineage>
        <taxon>Bacteria</taxon>
        <taxon>Bacillati</taxon>
        <taxon>Actinomycetota</taxon>
        <taxon>Actinomycetes</taxon>
        <taxon>Pseudonocardiales</taxon>
        <taxon>Pseudonocardiaceae</taxon>
        <taxon>Amycolatopsis</taxon>
    </lineage>
</organism>
<comment type="caution">
    <text evidence="1">The sequence shown here is derived from an EMBL/GenBank/DDBJ whole genome shotgun (WGS) entry which is preliminary data.</text>
</comment>
<keyword evidence="2" id="KW-1185">Reference proteome</keyword>
<evidence type="ECO:0008006" key="3">
    <source>
        <dbReference type="Google" id="ProtNLM"/>
    </source>
</evidence>
<dbReference type="Proteomes" id="UP001597419">
    <property type="component" value="Unassembled WGS sequence"/>
</dbReference>
<dbReference type="RefSeq" id="WP_345404100.1">
    <property type="nucleotide sequence ID" value="NZ_BAABHG010000016.1"/>
</dbReference>
<protein>
    <recommendedName>
        <fullName evidence="3">DUF3800 domain-containing protein</fullName>
    </recommendedName>
</protein>